<protein>
    <recommendedName>
        <fullName evidence="12">IMP dehydrogenase</fullName>
    </recommendedName>
</protein>
<name>A0A0K2SQ45_LIMPI</name>
<evidence type="ECO:0000256" key="7">
    <source>
        <dbReference type="PROSITE-ProRule" id="PRU00703"/>
    </source>
</evidence>
<dbReference type="InterPro" id="IPR000644">
    <property type="entry name" value="CBS_dom"/>
</dbReference>
<dbReference type="Pfam" id="PF00571">
    <property type="entry name" value="CBS"/>
    <property type="match status" value="2"/>
</dbReference>
<keyword evidence="4" id="KW-0651">Protein splicing</keyword>
<dbReference type="CDD" id="cd04601">
    <property type="entry name" value="CBS_pair_IMPDH"/>
    <property type="match status" value="1"/>
</dbReference>
<keyword evidence="5" id="KW-0560">Oxidoreductase</keyword>
<dbReference type="InterPro" id="IPR027434">
    <property type="entry name" value="Homing_endonucl"/>
</dbReference>
<dbReference type="PANTHER" id="PTHR11911">
    <property type="entry name" value="INOSINE-5-MONOPHOSPHATE DEHYDROGENASE RELATED"/>
    <property type="match status" value="1"/>
</dbReference>
<accession>A0A0K2SQ45</accession>
<dbReference type="SUPFAM" id="SSF54631">
    <property type="entry name" value="CBS-domain pair"/>
    <property type="match status" value="1"/>
</dbReference>
<dbReference type="Pfam" id="PF14528">
    <property type="entry name" value="LAGLIDADG_3"/>
    <property type="match status" value="1"/>
</dbReference>
<reference evidence="11" key="2">
    <citation type="journal article" date="2016" name="Int. J. Syst. Evol. Microbiol.">
        <title>Complete genome sequence and cell structure of Limnochorda pilosa, a Gram-negative spore-former within the phylum Firmicutes.</title>
        <authorList>
            <person name="Watanabe M."/>
            <person name="Kojima H."/>
            <person name="Fukui M."/>
        </authorList>
    </citation>
    <scope>NUCLEOTIDE SEQUENCE [LARGE SCALE GENOMIC DNA]</scope>
    <source>
        <strain evidence="11">HC45</strain>
    </source>
</reference>
<organism evidence="10 11">
    <name type="scientific">Limnochorda pilosa</name>
    <dbReference type="NCBI Taxonomy" id="1555112"/>
    <lineage>
        <taxon>Bacteria</taxon>
        <taxon>Bacillati</taxon>
        <taxon>Bacillota</taxon>
        <taxon>Limnochordia</taxon>
        <taxon>Limnochordales</taxon>
        <taxon>Limnochordaceae</taxon>
        <taxon>Limnochorda</taxon>
    </lineage>
</organism>
<dbReference type="Gene3D" id="2.170.16.10">
    <property type="entry name" value="Hedgehog/Intein (Hint) domain"/>
    <property type="match status" value="2"/>
</dbReference>
<dbReference type="GO" id="GO:0006183">
    <property type="term" value="P:GTP biosynthetic process"/>
    <property type="evidence" value="ECO:0007669"/>
    <property type="project" value="TreeGrafter"/>
</dbReference>
<dbReference type="InterPro" id="IPR030934">
    <property type="entry name" value="Intein_C"/>
</dbReference>
<evidence type="ECO:0000256" key="5">
    <source>
        <dbReference type="ARBA" id="ARBA00023002"/>
    </source>
</evidence>
<dbReference type="InterPro" id="IPR003587">
    <property type="entry name" value="Hint_dom_N"/>
</dbReference>
<dbReference type="PROSITE" id="PS50818">
    <property type="entry name" value="INTEIN_C_TER"/>
    <property type="match status" value="1"/>
</dbReference>
<evidence type="ECO:0000256" key="3">
    <source>
        <dbReference type="ARBA" id="ARBA00022813"/>
    </source>
</evidence>
<proteinExistence type="inferred from homology"/>
<dbReference type="InterPro" id="IPR004042">
    <property type="entry name" value="Intein_endonuc_central"/>
</dbReference>
<dbReference type="FunFam" id="3.20.20.70:FF:000424">
    <property type="entry name" value="Inosine-5'-monophosphate dehydrogenase 2"/>
    <property type="match status" value="1"/>
</dbReference>
<dbReference type="InterPro" id="IPR001093">
    <property type="entry name" value="IMP_DH_GMPRt"/>
</dbReference>
<dbReference type="GO" id="GO:0016539">
    <property type="term" value="P:intein-mediated protein splicing"/>
    <property type="evidence" value="ECO:0007669"/>
    <property type="project" value="InterPro"/>
</dbReference>
<dbReference type="CDD" id="cd00081">
    <property type="entry name" value="Hint"/>
    <property type="match status" value="2"/>
</dbReference>
<keyword evidence="6 7" id="KW-0129">CBS domain</keyword>
<dbReference type="NCBIfam" id="TIGR01443">
    <property type="entry name" value="intein_Cterm"/>
    <property type="match status" value="1"/>
</dbReference>
<dbReference type="Proteomes" id="UP000065807">
    <property type="component" value="Chromosome"/>
</dbReference>
<dbReference type="GO" id="GO:0003938">
    <property type="term" value="F:IMP dehydrogenase activity"/>
    <property type="evidence" value="ECO:0007669"/>
    <property type="project" value="InterPro"/>
</dbReference>
<dbReference type="SUPFAM" id="SSF51412">
    <property type="entry name" value="Inosine monophosphate dehydrogenase (IMPDH)"/>
    <property type="match status" value="2"/>
</dbReference>
<dbReference type="KEGG" id="lpil:LIP_3126"/>
<evidence type="ECO:0000256" key="1">
    <source>
        <dbReference type="ARBA" id="ARBA00005502"/>
    </source>
</evidence>
<dbReference type="Pfam" id="PF00478">
    <property type="entry name" value="IMPDH"/>
    <property type="match status" value="2"/>
</dbReference>
<dbReference type="GO" id="GO:0046872">
    <property type="term" value="F:metal ion binding"/>
    <property type="evidence" value="ECO:0007669"/>
    <property type="project" value="UniProtKB-KW"/>
</dbReference>
<dbReference type="Gene3D" id="3.10.28.10">
    <property type="entry name" value="Homing endonucleases"/>
    <property type="match status" value="1"/>
</dbReference>
<gene>
    <name evidence="10" type="ORF">LIP_3126</name>
</gene>
<evidence type="ECO:0000313" key="10">
    <source>
        <dbReference type="EMBL" id="BAS28954.1"/>
    </source>
</evidence>
<dbReference type="InterPro" id="IPR006141">
    <property type="entry name" value="Intein_N"/>
</dbReference>
<dbReference type="STRING" id="1555112.LIP_3126"/>
<dbReference type="InterPro" id="IPR013785">
    <property type="entry name" value="Aldolase_TIM"/>
</dbReference>
<feature type="domain" description="CBS" evidence="9">
    <location>
        <begin position="162"/>
        <end position="223"/>
    </location>
</feature>
<reference evidence="11" key="1">
    <citation type="submission" date="2015-07" db="EMBL/GenBank/DDBJ databases">
        <title>Complete genome sequence and phylogenetic analysis of Limnochorda pilosa.</title>
        <authorList>
            <person name="Watanabe M."/>
            <person name="Kojima H."/>
            <person name="Fukui M."/>
        </authorList>
    </citation>
    <scope>NUCLEOTIDE SEQUENCE [LARGE SCALE GENOMIC DNA]</scope>
    <source>
        <strain evidence="11">HC45</strain>
    </source>
</reference>
<comment type="similarity">
    <text evidence="1">Belongs to the IMPDH/GMPR family.</text>
</comment>
<evidence type="ECO:0000259" key="8">
    <source>
        <dbReference type="PROSITE" id="PS50819"/>
    </source>
</evidence>
<evidence type="ECO:0000259" key="9">
    <source>
        <dbReference type="PROSITE" id="PS51371"/>
    </source>
</evidence>
<dbReference type="PROSITE" id="PS51371">
    <property type="entry name" value="CBS"/>
    <property type="match status" value="2"/>
</dbReference>
<dbReference type="Gene3D" id="3.20.20.70">
    <property type="entry name" value="Aldolase class I"/>
    <property type="match status" value="2"/>
</dbReference>
<dbReference type="SMART" id="SM00306">
    <property type="entry name" value="HintN"/>
    <property type="match status" value="1"/>
</dbReference>
<dbReference type="SMART" id="SM00116">
    <property type="entry name" value="CBS"/>
    <property type="match status" value="2"/>
</dbReference>
<sequence length="951" mass="105209">MADTREEIWNERFGREGLTFDDLLLEPAYSEVLPTDVSTETRFSRNIRLNIPIVSAAMDTVTEAPMAIAVAREGGIGVIHRNLPPEAQAGEVDKVKRSESGIIVDPIFLSAQHRVQDALDLMARYRISGVPITDEEGHLVGILTNRDLVFEEDFEQPIGRVMTPGDRLVTAPVGTSLEEAKAILHRHRIEKLPLVDGQKRLKGLITIKDIEKARKYPLAAKDEKGRLRVAGAIGTDAGARERAELLVEAGVDAIILDTAHGHSRRVIETVRWLKERFGDRVDVVAGNVATAQGAEDLARAGADAIKAGVGPGSICLGPETEILMADGAVKPICDVVPGDQVITHRGRARRVTKVYRRPYTGPLVHLTINGSPRVLRMTPNHPCLAIHFNAPVGARHKYGGKYFFDKPKYHRGLDWVPAGDLEPQDILAIPIRQVQAKQVTFDLLDAVPQYRNDGEWIHATKPSRNQNTLSYQEIADRSGTTARVVGSMVLGLRTVSDPLQEAGEGFLREVAHERPAPAHRVRRHVVLDGRLMRLFGYYAAEGHPAGLPNDRQLRFAFHRDETAYQEDVMRLIKEVFGYDGATVLHAPHRQATTVLVTNHALARFFETVIPGNARTRRLPPELLAQPEPLLREFLIGAFRAAGTWDGAGGRIGYKTASPALASQVADILLRLGYFPSVQRYEPQHERWSGMYAVRLPGAPCRRFRDGFAELGLREPAVEHRSVKQGMWSDGRYVYVTIKDVRVVQDDLHVYNLEVDEDESYVADRVAVHNCTTRIVSGSGMPQMTAIWETTRAAARFGLPVIADGGIRYSGDITKALAAGAESVMLGGLLAGTDESPGEMEIHQGRRYKVYRGMGSIGAMRAGSRDRYFQERERKLVPEGIEGRVPYKGPVSEVVYQLVGGLRSGMGYCGAPDLETLRRTARFVRVTAASVQESHPHDVDIVKEAPNYQRER</sequence>
<evidence type="ECO:0000256" key="4">
    <source>
        <dbReference type="ARBA" id="ARBA00023000"/>
    </source>
</evidence>
<dbReference type="InterPro" id="IPR046342">
    <property type="entry name" value="CBS_dom_sf"/>
</dbReference>
<dbReference type="PROSITE" id="PS50817">
    <property type="entry name" value="INTEIN_N_TER"/>
    <property type="match status" value="1"/>
</dbReference>
<dbReference type="InterPro" id="IPR005990">
    <property type="entry name" value="IMP_DH"/>
</dbReference>
<dbReference type="SUPFAM" id="SSF55608">
    <property type="entry name" value="Homing endonucleases"/>
    <property type="match status" value="1"/>
</dbReference>
<dbReference type="PRINTS" id="PR00379">
    <property type="entry name" value="INTEIN"/>
</dbReference>
<dbReference type="SMART" id="SM00305">
    <property type="entry name" value="HintC"/>
    <property type="match status" value="1"/>
</dbReference>
<dbReference type="AlphaFoldDB" id="A0A0K2SQ45"/>
<keyword evidence="2" id="KW-0479">Metal-binding</keyword>
<dbReference type="InterPro" id="IPR003586">
    <property type="entry name" value="Hint_dom_C"/>
</dbReference>
<keyword evidence="3" id="KW-0068">Autocatalytic cleavage</keyword>
<dbReference type="SMART" id="SM01240">
    <property type="entry name" value="IMPDH"/>
    <property type="match status" value="1"/>
</dbReference>
<evidence type="ECO:0000256" key="6">
    <source>
        <dbReference type="ARBA" id="ARBA00023122"/>
    </source>
</evidence>
<dbReference type="CDD" id="cd00381">
    <property type="entry name" value="IMPDH"/>
    <property type="match status" value="2"/>
</dbReference>
<dbReference type="SUPFAM" id="SSF51294">
    <property type="entry name" value="Hedgehog/intein (Hint) domain"/>
    <property type="match status" value="1"/>
</dbReference>
<evidence type="ECO:0000256" key="2">
    <source>
        <dbReference type="ARBA" id="ARBA00022723"/>
    </source>
</evidence>
<dbReference type="GO" id="GO:0004519">
    <property type="term" value="F:endonuclease activity"/>
    <property type="evidence" value="ECO:0007669"/>
    <property type="project" value="InterPro"/>
</dbReference>
<feature type="domain" description="DOD-type homing endonuclease" evidence="8">
    <location>
        <begin position="534"/>
        <end position="673"/>
    </location>
</feature>
<feature type="domain" description="CBS" evidence="9">
    <location>
        <begin position="102"/>
        <end position="158"/>
    </location>
</feature>
<evidence type="ECO:0000313" key="11">
    <source>
        <dbReference type="Proteomes" id="UP000065807"/>
    </source>
</evidence>
<dbReference type="OrthoDB" id="9805398at2"/>
<evidence type="ECO:0008006" key="12">
    <source>
        <dbReference type="Google" id="ProtNLM"/>
    </source>
</evidence>
<dbReference type="EMBL" id="AP014924">
    <property type="protein sequence ID" value="BAS28954.1"/>
    <property type="molecule type" value="Genomic_DNA"/>
</dbReference>
<dbReference type="PROSITE" id="PS50819">
    <property type="entry name" value="INTEIN_ENDONUCLEASE"/>
    <property type="match status" value="1"/>
</dbReference>
<dbReference type="PANTHER" id="PTHR11911:SF111">
    <property type="entry name" value="INOSINE-5'-MONOPHOSPHATE DEHYDROGENASE"/>
    <property type="match status" value="1"/>
</dbReference>
<dbReference type="InterPro" id="IPR004860">
    <property type="entry name" value="LAGLIDADG_dom"/>
</dbReference>
<dbReference type="InterPro" id="IPR006142">
    <property type="entry name" value="INTEIN"/>
</dbReference>
<dbReference type="InterPro" id="IPR036844">
    <property type="entry name" value="Hint_dom_sf"/>
</dbReference>
<keyword evidence="11" id="KW-1185">Reference proteome</keyword>
<dbReference type="PATRIC" id="fig|1555112.3.peg.3172"/>